<dbReference type="AlphaFoldDB" id="A0A6A4GQZ7"/>
<evidence type="ECO:0000313" key="1">
    <source>
        <dbReference type="EMBL" id="KAE9387720.1"/>
    </source>
</evidence>
<proteinExistence type="predicted"/>
<gene>
    <name evidence="1" type="ORF">BT96DRAFT_1025768</name>
</gene>
<evidence type="ECO:0000313" key="2">
    <source>
        <dbReference type="Proteomes" id="UP000799118"/>
    </source>
</evidence>
<protein>
    <submittedName>
        <fullName evidence="1">Uncharacterized protein</fullName>
    </submittedName>
</protein>
<dbReference type="Proteomes" id="UP000799118">
    <property type="component" value="Unassembled WGS sequence"/>
</dbReference>
<sequence length="343" mass="38213">MTSSLELARRDLLSRLLMQTNVSKLNSQFILEFELAQYKHLMTPEVADTDKDIVKENSGRYCLELCSGKDEDSRSGNGIRQSNLQTHDSGLRFRLQNTTYPRCFVQEWSPEDTKSIDVDPPPPEPLLREQALVVRAGHPSTRMLFLISAEGLPSASHRPAYESDNNLEADICVSVLRSSISHHSYNPETFHHFQGRLILSVSPGSADNTLDRIETALAFPVPVNLLSIPTTLSTGLKLHFSPARILDTSSFAIRIPSPAASSAGKSLSENSFVLVDDNSSFVDADLLANRSDSLLSLCDFFIGYKTFYARRSDLHPDKGGSSRRDSSRFTLCCFRTVILWPSR</sequence>
<dbReference type="EMBL" id="ML769784">
    <property type="protein sequence ID" value="KAE9387720.1"/>
    <property type="molecule type" value="Genomic_DNA"/>
</dbReference>
<keyword evidence="2" id="KW-1185">Reference proteome</keyword>
<organism evidence="1 2">
    <name type="scientific">Gymnopus androsaceus JB14</name>
    <dbReference type="NCBI Taxonomy" id="1447944"/>
    <lineage>
        <taxon>Eukaryota</taxon>
        <taxon>Fungi</taxon>
        <taxon>Dikarya</taxon>
        <taxon>Basidiomycota</taxon>
        <taxon>Agaricomycotina</taxon>
        <taxon>Agaricomycetes</taxon>
        <taxon>Agaricomycetidae</taxon>
        <taxon>Agaricales</taxon>
        <taxon>Marasmiineae</taxon>
        <taxon>Omphalotaceae</taxon>
        <taxon>Gymnopus</taxon>
    </lineage>
</organism>
<reference evidence="1" key="1">
    <citation type="journal article" date="2019" name="Environ. Microbiol.">
        <title>Fungal ecological strategies reflected in gene transcription - a case study of two litter decomposers.</title>
        <authorList>
            <person name="Barbi F."/>
            <person name="Kohler A."/>
            <person name="Barry K."/>
            <person name="Baskaran P."/>
            <person name="Daum C."/>
            <person name="Fauchery L."/>
            <person name="Ihrmark K."/>
            <person name="Kuo A."/>
            <person name="LaButti K."/>
            <person name="Lipzen A."/>
            <person name="Morin E."/>
            <person name="Grigoriev I.V."/>
            <person name="Henrissat B."/>
            <person name="Lindahl B."/>
            <person name="Martin F."/>
        </authorList>
    </citation>
    <scope>NUCLEOTIDE SEQUENCE</scope>
    <source>
        <strain evidence="1">JB14</strain>
    </source>
</reference>
<accession>A0A6A4GQZ7</accession>
<name>A0A6A4GQZ7_9AGAR</name>